<evidence type="ECO:0000313" key="3">
    <source>
        <dbReference type="Proteomes" id="UP000326565"/>
    </source>
</evidence>
<feature type="compositionally biased region" description="Polar residues" evidence="1">
    <location>
        <begin position="764"/>
        <end position="776"/>
    </location>
</feature>
<feature type="region of interest" description="Disordered" evidence="1">
    <location>
        <begin position="908"/>
        <end position="977"/>
    </location>
</feature>
<feature type="region of interest" description="Disordered" evidence="1">
    <location>
        <begin position="723"/>
        <end position="874"/>
    </location>
</feature>
<sequence>MSSDKDSNDPKHPCLGPPLYDPDLNQPKFNLADLPAPPEHFHVCGRTFREAVKARKANSTEARDLVRFHGWGIDMQVPGDYTTISCFQVLWKLFYYQADKHRPQTFDEIRDFTRDAGPRLLKCSVDDPDLLPISRYYPLAPSEHKIPEPGFRRPCDALASRPDSYIEQMLYPASGGPKEVNNAPPEKEAPHPQTTLPSTVNWNQHRVRLPQAMARSIIEAVEQTILHFAYKDLARHPSAVGQDGQVHLSASTEEDLQKANVGSFPATAYVNLTADGGYSNGLVFSPKGDKYPYRGRGPIYRNNSSGIDSMIVVGKLLDAGSTILDRIDPNWRERFTNVEKAFVEATEVNWDLCSKGDSRDRFWAVMAAETENVGVGVQSPLLDMWRTSTDNFGQFLFAYQEKTFFCECANADPTNAFYTSTIVQPPRRPEDQKNGVSMQQLVARSFAAEYISPCGLCRTTKGVTCWKKFHSVPMRLAITLDGTVPVKNHTRDVSFDYITDQGQRGTASYRWLGGIYCKDNHYRVYWADNKRGEVDSGEIRMYDSAMVSGVIIGGIPQAHRDDKVPQAWWKNKPVPLIFYERIMNPDDEVINVALHSLSDMAKVRDQHKLLLQGYVSWSPSEPQENRVNFPWRRLIDRKEDRFHTVTGAYHPEGQNQAMNRGSGTVPFSTNPVSVNLDLSTSPQAEPEAQTVAEEIDRGLFATPTPSFLAGLFPGVDGDAVLPPPIGLQLTQPNVPPNGQHLDQAPHNGQYDTQHHLQPDGQYHGQYNTQTYGQQRDQFSTNNSQSNAQQQEQYNTQRNGQSNGQGVMPNYSNNTNHGQAPSANKFNRSRQNNGNRGSRVSRRRVSIANNVNYHHQNGNGSLMTSRASSPNHAQAPIANNFNHTFQCNVDNGYLPRYVDPSDLSLVPSDISSSQQDPMPLNGWSSQSQPVPQPNRTWQTQGILPAVASSSEQRCQNSRPLKRRRAGRAERKSYSSPSG</sequence>
<feature type="compositionally biased region" description="Low complexity" evidence="1">
    <location>
        <begin position="828"/>
        <end position="837"/>
    </location>
</feature>
<evidence type="ECO:0000256" key="1">
    <source>
        <dbReference type="SAM" id="MobiDB-lite"/>
    </source>
</evidence>
<organism evidence="2 3">
    <name type="scientific">Aspergillus leporis</name>
    <dbReference type="NCBI Taxonomy" id="41062"/>
    <lineage>
        <taxon>Eukaryota</taxon>
        <taxon>Fungi</taxon>
        <taxon>Dikarya</taxon>
        <taxon>Ascomycota</taxon>
        <taxon>Pezizomycotina</taxon>
        <taxon>Eurotiomycetes</taxon>
        <taxon>Eurotiomycetidae</taxon>
        <taxon>Eurotiales</taxon>
        <taxon>Aspergillaceae</taxon>
        <taxon>Aspergillus</taxon>
        <taxon>Aspergillus subgen. Circumdati</taxon>
    </lineage>
</organism>
<accession>A0A5N5WM95</accession>
<gene>
    <name evidence="2" type="ORF">BDV29DRAFT_198710</name>
</gene>
<name>A0A5N5WM95_9EURO</name>
<protein>
    <submittedName>
        <fullName evidence="2">Uncharacterized protein</fullName>
    </submittedName>
</protein>
<feature type="compositionally biased region" description="Low complexity" evidence="1">
    <location>
        <begin position="777"/>
        <end position="800"/>
    </location>
</feature>
<keyword evidence="3" id="KW-1185">Reference proteome</keyword>
<feature type="compositionally biased region" description="Polar residues" evidence="1">
    <location>
        <begin position="852"/>
        <end position="874"/>
    </location>
</feature>
<feature type="region of interest" description="Disordered" evidence="1">
    <location>
        <begin position="174"/>
        <end position="198"/>
    </location>
</feature>
<dbReference type="EMBL" id="ML732343">
    <property type="protein sequence ID" value="KAB8069389.1"/>
    <property type="molecule type" value="Genomic_DNA"/>
</dbReference>
<evidence type="ECO:0000313" key="2">
    <source>
        <dbReference type="EMBL" id="KAB8069389.1"/>
    </source>
</evidence>
<feature type="compositionally biased region" description="Polar residues" evidence="1">
    <location>
        <begin position="801"/>
        <end position="825"/>
    </location>
</feature>
<reference evidence="2 3" key="1">
    <citation type="submission" date="2019-04" db="EMBL/GenBank/DDBJ databases">
        <title>Friends and foes A comparative genomics study of 23 Aspergillus species from section Flavi.</title>
        <authorList>
            <consortium name="DOE Joint Genome Institute"/>
            <person name="Kjaerbolling I."/>
            <person name="Vesth T."/>
            <person name="Frisvad J.C."/>
            <person name="Nybo J.L."/>
            <person name="Theobald S."/>
            <person name="Kildgaard S."/>
            <person name="Isbrandt T."/>
            <person name="Kuo A."/>
            <person name="Sato A."/>
            <person name="Lyhne E.K."/>
            <person name="Kogle M.E."/>
            <person name="Wiebenga A."/>
            <person name="Kun R.S."/>
            <person name="Lubbers R.J."/>
            <person name="Makela M.R."/>
            <person name="Barry K."/>
            <person name="Chovatia M."/>
            <person name="Clum A."/>
            <person name="Daum C."/>
            <person name="Haridas S."/>
            <person name="He G."/>
            <person name="LaButti K."/>
            <person name="Lipzen A."/>
            <person name="Mondo S."/>
            <person name="Riley R."/>
            <person name="Salamov A."/>
            <person name="Simmons B.A."/>
            <person name="Magnuson J.K."/>
            <person name="Henrissat B."/>
            <person name="Mortensen U.H."/>
            <person name="Larsen T.O."/>
            <person name="Devries R.P."/>
            <person name="Grigoriev I.V."/>
            <person name="Machida M."/>
            <person name="Baker S.E."/>
            <person name="Andersen M.R."/>
        </authorList>
    </citation>
    <scope>NUCLEOTIDE SEQUENCE [LARGE SCALE GENOMIC DNA]</scope>
    <source>
        <strain evidence="2 3">CBS 151.66</strain>
    </source>
</reference>
<dbReference type="AlphaFoldDB" id="A0A5N5WM95"/>
<dbReference type="Proteomes" id="UP000326565">
    <property type="component" value="Unassembled WGS sequence"/>
</dbReference>
<feature type="compositionally biased region" description="Polar residues" evidence="1">
    <location>
        <begin position="908"/>
        <end position="957"/>
    </location>
</feature>
<dbReference type="OrthoDB" id="5431239at2759"/>
<proteinExistence type="predicted"/>